<dbReference type="PANTHER" id="PTHR43649">
    <property type="entry name" value="ARABINOSE-BINDING PROTEIN-RELATED"/>
    <property type="match status" value="1"/>
</dbReference>
<evidence type="ECO:0000256" key="3">
    <source>
        <dbReference type="ARBA" id="ARBA00023136"/>
    </source>
</evidence>
<keyword evidence="4" id="KW-0564">Palmitate</keyword>
<keyword evidence="1" id="KW-1003">Cell membrane</keyword>
<feature type="chain" id="PRO_5038545218" evidence="6">
    <location>
        <begin position="28"/>
        <end position="433"/>
    </location>
</feature>
<accession>A0A4Q8AR18</accession>
<dbReference type="Pfam" id="PF13416">
    <property type="entry name" value="SBP_bac_8"/>
    <property type="match status" value="1"/>
</dbReference>
<keyword evidence="8" id="KW-1185">Reference proteome</keyword>
<dbReference type="PROSITE" id="PS51257">
    <property type="entry name" value="PROKAR_LIPOPROTEIN"/>
    <property type="match status" value="1"/>
</dbReference>
<dbReference type="Proteomes" id="UP000291483">
    <property type="component" value="Unassembled WGS sequence"/>
</dbReference>
<organism evidence="7 8">
    <name type="scientific">Microterricola gilva</name>
    <dbReference type="NCBI Taxonomy" id="393267"/>
    <lineage>
        <taxon>Bacteria</taxon>
        <taxon>Bacillati</taxon>
        <taxon>Actinomycetota</taxon>
        <taxon>Actinomycetes</taxon>
        <taxon>Micrococcales</taxon>
        <taxon>Microbacteriaceae</taxon>
        <taxon>Microterricola</taxon>
    </lineage>
</organism>
<dbReference type="InterPro" id="IPR050490">
    <property type="entry name" value="Bact_solute-bd_prot1"/>
</dbReference>
<keyword evidence="3" id="KW-0472">Membrane</keyword>
<keyword evidence="2 6" id="KW-0732">Signal</keyword>
<dbReference type="PANTHER" id="PTHR43649:SF33">
    <property type="entry name" value="POLYGALACTURONAN_RHAMNOGALACTURONAN-BINDING PROTEIN YTCQ"/>
    <property type="match status" value="1"/>
</dbReference>
<proteinExistence type="predicted"/>
<dbReference type="EMBL" id="SHLC01000001">
    <property type="protein sequence ID" value="RZU67088.1"/>
    <property type="molecule type" value="Genomic_DNA"/>
</dbReference>
<sequence length="433" mass="45599">MKKRLALALPVAAALVLGLAACSPSSGGSGGGDAAGTPELLIWVDATREPAAKIYQDAVKDEVDVKIEVIDPTTLVSKIQLFNTTGKGWPDVVFSGAPNDFATWADPANGYAAALNDTVAPEIFEGYGTANDWCEIDGKFYCLKNDLAQTVLWYDTAIFSELGLKVPTTMDEFAATAMQLKGTGYIAGTLGNNGFYNGFLWPNGCPMTDVVDPNTIRIAPEAKECTDVSELLQPLVDAGVMATQDPFDAAFLKAYPQAGKVAMTVGPSWFGEFVFKPAESWGIPAGRIAAAEMPKWAGQDEAYSGEWGGGVWVASSHSKFPQAAADAVTFLATDNSIQKDAVTYPAYGPALEVWSTAISADPYYASDVIPAMAAQANRISPAVKPVRFNADGAVTSVLSTEVIGGAPLATAVTDFQKNLEQLAEASGYTVVTK</sequence>
<dbReference type="OrthoDB" id="2513534at2"/>
<comment type="caution">
    <text evidence="7">The sequence shown here is derived from an EMBL/GenBank/DDBJ whole genome shotgun (WGS) entry which is preliminary data.</text>
</comment>
<gene>
    <name evidence="7" type="ORF">EV379_3465</name>
</gene>
<evidence type="ECO:0000256" key="6">
    <source>
        <dbReference type="SAM" id="SignalP"/>
    </source>
</evidence>
<reference evidence="7 8" key="1">
    <citation type="submission" date="2019-02" db="EMBL/GenBank/DDBJ databases">
        <title>Sequencing the genomes of 1000 actinobacteria strains.</title>
        <authorList>
            <person name="Klenk H.-P."/>
        </authorList>
    </citation>
    <scope>NUCLEOTIDE SEQUENCE [LARGE SCALE GENOMIC DNA]</scope>
    <source>
        <strain evidence="7 8">DSM 18319</strain>
    </source>
</reference>
<protein>
    <submittedName>
        <fullName evidence="7">Carbohydrate ABC transporter substrate-binding protein (CUT1 family)</fullName>
    </submittedName>
</protein>
<evidence type="ECO:0000256" key="1">
    <source>
        <dbReference type="ARBA" id="ARBA00022475"/>
    </source>
</evidence>
<name>A0A4Q8AR18_9MICO</name>
<keyword evidence="5" id="KW-0449">Lipoprotein</keyword>
<evidence type="ECO:0000256" key="5">
    <source>
        <dbReference type="ARBA" id="ARBA00023288"/>
    </source>
</evidence>
<dbReference type="Gene3D" id="3.40.190.10">
    <property type="entry name" value="Periplasmic binding protein-like II"/>
    <property type="match status" value="1"/>
</dbReference>
<dbReference type="AlphaFoldDB" id="A0A4Q8AR18"/>
<evidence type="ECO:0000256" key="4">
    <source>
        <dbReference type="ARBA" id="ARBA00023139"/>
    </source>
</evidence>
<dbReference type="RefSeq" id="WP_130507183.1">
    <property type="nucleotide sequence ID" value="NZ_SHLC01000001.1"/>
</dbReference>
<evidence type="ECO:0000256" key="2">
    <source>
        <dbReference type="ARBA" id="ARBA00022729"/>
    </source>
</evidence>
<evidence type="ECO:0000313" key="8">
    <source>
        <dbReference type="Proteomes" id="UP000291483"/>
    </source>
</evidence>
<dbReference type="InterPro" id="IPR006059">
    <property type="entry name" value="SBP"/>
</dbReference>
<dbReference type="SUPFAM" id="SSF53850">
    <property type="entry name" value="Periplasmic binding protein-like II"/>
    <property type="match status" value="1"/>
</dbReference>
<feature type="signal peptide" evidence="6">
    <location>
        <begin position="1"/>
        <end position="27"/>
    </location>
</feature>
<evidence type="ECO:0000313" key="7">
    <source>
        <dbReference type="EMBL" id="RZU67088.1"/>
    </source>
</evidence>